<name>A0ABY7DL36_MYAAR</name>
<feature type="transmembrane region" description="Helical" evidence="8">
    <location>
        <begin position="259"/>
        <end position="283"/>
    </location>
</feature>
<feature type="transmembrane region" description="Helical" evidence="8">
    <location>
        <begin position="366"/>
        <end position="387"/>
    </location>
</feature>
<feature type="transmembrane region" description="Helical" evidence="8">
    <location>
        <begin position="216"/>
        <end position="239"/>
    </location>
</feature>
<evidence type="ECO:0000256" key="3">
    <source>
        <dbReference type="ARBA" id="ARBA00022475"/>
    </source>
</evidence>
<dbReference type="Pfam" id="PF03137">
    <property type="entry name" value="OATP"/>
    <property type="match status" value="1"/>
</dbReference>
<dbReference type="Gene3D" id="1.20.1250.20">
    <property type="entry name" value="MFS general substrate transporter like domains"/>
    <property type="match status" value="1"/>
</dbReference>
<comment type="similarity">
    <text evidence="2 8">Belongs to the organo anion transporter (TC 2.A.60) family.</text>
</comment>
<dbReference type="CDD" id="cd17336">
    <property type="entry name" value="MFS_SLCO_OATP"/>
    <property type="match status" value="1"/>
</dbReference>
<evidence type="ECO:0000256" key="7">
    <source>
        <dbReference type="ARBA" id="ARBA00023157"/>
    </source>
</evidence>
<proteinExistence type="inferred from homology"/>
<feature type="domain" description="Kazal-like" evidence="10">
    <location>
        <begin position="434"/>
        <end position="484"/>
    </location>
</feature>
<feature type="transmembrane region" description="Helical" evidence="8">
    <location>
        <begin position="502"/>
        <end position="530"/>
    </location>
</feature>
<dbReference type="InterPro" id="IPR002350">
    <property type="entry name" value="Kazal_dom"/>
</dbReference>
<evidence type="ECO:0000313" key="12">
    <source>
        <dbReference type="Proteomes" id="UP001164746"/>
    </source>
</evidence>
<dbReference type="PANTHER" id="PTHR11388:SF76">
    <property type="entry name" value="SOLUTE CARRIER ORGANIC ANION TRANSPORTER FAMILY MEMBER"/>
    <property type="match status" value="1"/>
</dbReference>
<organism evidence="11 12">
    <name type="scientific">Mya arenaria</name>
    <name type="common">Soft-shell clam</name>
    <dbReference type="NCBI Taxonomy" id="6604"/>
    <lineage>
        <taxon>Eukaryota</taxon>
        <taxon>Metazoa</taxon>
        <taxon>Spiralia</taxon>
        <taxon>Lophotrochozoa</taxon>
        <taxon>Mollusca</taxon>
        <taxon>Bivalvia</taxon>
        <taxon>Autobranchia</taxon>
        <taxon>Heteroconchia</taxon>
        <taxon>Euheterodonta</taxon>
        <taxon>Imparidentia</taxon>
        <taxon>Neoheterodontei</taxon>
        <taxon>Myida</taxon>
        <taxon>Myoidea</taxon>
        <taxon>Myidae</taxon>
        <taxon>Mya</taxon>
    </lineage>
</organism>
<comment type="subcellular location">
    <subcellularLocation>
        <location evidence="1 8">Cell membrane</location>
        <topology evidence="1 8">Multi-pass membrane protein</topology>
    </subcellularLocation>
</comment>
<evidence type="ECO:0000256" key="2">
    <source>
        <dbReference type="ARBA" id="ARBA00009657"/>
    </source>
</evidence>
<dbReference type="SUPFAM" id="SSF103473">
    <property type="entry name" value="MFS general substrate transporter"/>
    <property type="match status" value="1"/>
</dbReference>
<accession>A0ABY7DL36</accession>
<keyword evidence="4 8" id="KW-0812">Transmembrane</keyword>
<evidence type="ECO:0000256" key="5">
    <source>
        <dbReference type="ARBA" id="ARBA00022989"/>
    </source>
</evidence>
<feature type="transmembrane region" description="Helical" evidence="8">
    <location>
        <begin position="536"/>
        <end position="554"/>
    </location>
</feature>
<evidence type="ECO:0000256" key="1">
    <source>
        <dbReference type="ARBA" id="ARBA00004651"/>
    </source>
</evidence>
<dbReference type="NCBIfam" id="TIGR00805">
    <property type="entry name" value="oat"/>
    <property type="match status" value="1"/>
</dbReference>
<dbReference type="PROSITE" id="PS00282">
    <property type="entry name" value="KAZAL_1"/>
    <property type="match status" value="1"/>
</dbReference>
<feature type="transmembrane region" description="Helical" evidence="8">
    <location>
        <begin position="326"/>
        <end position="345"/>
    </location>
</feature>
<evidence type="ECO:0000313" key="11">
    <source>
        <dbReference type="EMBL" id="WAQ95690.1"/>
    </source>
</evidence>
<dbReference type="InterPro" id="IPR036259">
    <property type="entry name" value="MFS_trans_sf"/>
</dbReference>
<evidence type="ECO:0000256" key="4">
    <source>
        <dbReference type="ARBA" id="ARBA00022692"/>
    </source>
</evidence>
<keyword evidence="5 8" id="KW-1133">Transmembrane helix</keyword>
<keyword evidence="8" id="KW-0813">Transport</keyword>
<feature type="transmembrane region" description="Helical" evidence="8">
    <location>
        <begin position="561"/>
        <end position="583"/>
    </location>
</feature>
<keyword evidence="3" id="KW-1003">Cell membrane</keyword>
<feature type="transmembrane region" description="Helical" evidence="8">
    <location>
        <begin position="66"/>
        <end position="87"/>
    </location>
</feature>
<keyword evidence="6 8" id="KW-0472">Membrane</keyword>
<feature type="transmembrane region" description="Helical" evidence="8">
    <location>
        <begin position="177"/>
        <end position="195"/>
    </location>
</feature>
<gene>
    <name evidence="11" type="ORF">MAR_028380</name>
</gene>
<evidence type="ECO:0000256" key="8">
    <source>
        <dbReference type="RuleBase" id="RU362056"/>
    </source>
</evidence>
<dbReference type="PROSITE" id="PS50850">
    <property type="entry name" value="MFS"/>
    <property type="match status" value="1"/>
</dbReference>
<reference evidence="11" key="1">
    <citation type="submission" date="2022-11" db="EMBL/GenBank/DDBJ databases">
        <title>Centuries of genome instability and evolution in soft-shell clam transmissible cancer (bioRxiv).</title>
        <authorList>
            <person name="Hart S.F.M."/>
            <person name="Yonemitsu M.A."/>
            <person name="Giersch R.M."/>
            <person name="Beal B.F."/>
            <person name="Arriagada G."/>
            <person name="Davis B.W."/>
            <person name="Ostrander E.A."/>
            <person name="Goff S.P."/>
            <person name="Metzger M.J."/>
        </authorList>
    </citation>
    <scope>NUCLEOTIDE SEQUENCE</scope>
    <source>
        <strain evidence="11">MELC-2E11</strain>
        <tissue evidence="11">Siphon/mantle</tissue>
    </source>
</reference>
<dbReference type="InterPro" id="IPR020846">
    <property type="entry name" value="MFS_dom"/>
</dbReference>
<dbReference type="SUPFAM" id="SSF100895">
    <property type="entry name" value="Kazal-type serine protease inhibitors"/>
    <property type="match status" value="1"/>
</dbReference>
<evidence type="ECO:0000259" key="10">
    <source>
        <dbReference type="PROSITE" id="PS51465"/>
    </source>
</evidence>
<dbReference type="InterPro" id="IPR004156">
    <property type="entry name" value="OATP"/>
</dbReference>
<evidence type="ECO:0000256" key="6">
    <source>
        <dbReference type="ARBA" id="ARBA00023136"/>
    </source>
</evidence>
<protein>
    <recommendedName>
        <fullName evidence="8">Solute carrier organic anion transporter family member</fullName>
    </recommendedName>
</protein>
<evidence type="ECO:0000259" key="9">
    <source>
        <dbReference type="PROSITE" id="PS50850"/>
    </source>
</evidence>
<sequence>MDLEMKPVCGLGACQPRVLRKFASIRWFTAFYSVTGLLTTSLSMYMISQITTIERQFGLSSTKSGYLMACNDIGYSAFILISSYVANRVHIPRYLAASTILYGISGIICSIPHFIYKPDPLTNVISNQTSMSRKMAPPNICLNTSFLQMPTTTPSANVDTTDMFASVADDADSTRSAVAMAFIATGMVIQGIGKAPRYPMVGQYVDDNTRPRETGFYMGIITTLSVFGPAIAYGLGALFSRTYVTLEDVELHPRDPRWIGAWWLGFLVFGVAAVICAFPLALFPAQLTSLRPPPSRTPKKDRPCFTVLCSNIFGIFKTLFRTLSYPVFTIMLIASILIVMAYGASMSFGPKYLEVEFNVPAWQSNIIIAAFGIIAVCIGIFSGGVLTKKLKLSPFRCSMLMFLPQVPTLALQMITMFIKCDQPRINNWEEQQSSMLPSSCNSDCACSNAFLPVCDGNGTNYFSPCHAGCTGGSFYKFTNCSCVPGGEVSTGLCEFQGCSSMWLFLAINFLATVLGASLMMPTFIFTIRIVPNDLKSMAIGLSALATSLFGWLPGPVIGGKLVDAACILWSGGAATLGSCSYYNLETLRYNMYGMAIACKSGAIVLLAVIVCFTWNMHKWPNKADEENEVDFVYESYIKQKPGALLDTNGLDMKEKL</sequence>
<dbReference type="Proteomes" id="UP001164746">
    <property type="component" value="Chromosome 2"/>
</dbReference>
<dbReference type="PROSITE" id="PS51465">
    <property type="entry name" value="KAZAL_2"/>
    <property type="match status" value="1"/>
</dbReference>
<dbReference type="InterPro" id="IPR036058">
    <property type="entry name" value="Kazal_dom_sf"/>
</dbReference>
<feature type="transmembrane region" description="Helical" evidence="8">
    <location>
        <begin position="27"/>
        <end position="46"/>
    </location>
</feature>
<keyword evidence="12" id="KW-1185">Reference proteome</keyword>
<feature type="transmembrane region" description="Helical" evidence="8">
    <location>
        <begin position="589"/>
        <end position="612"/>
    </location>
</feature>
<feature type="transmembrane region" description="Helical" evidence="8">
    <location>
        <begin position="94"/>
        <end position="116"/>
    </location>
</feature>
<keyword evidence="8" id="KW-0406">Ion transport</keyword>
<feature type="domain" description="Major facilitator superfamily (MFS) profile" evidence="9">
    <location>
        <begin position="19"/>
        <end position="619"/>
    </location>
</feature>
<dbReference type="EMBL" id="CP111013">
    <property type="protein sequence ID" value="WAQ95690.1"/>
    <property type="molecule type" value="Genomic_DNA"/>
</dbReference>
<dbReference type="PANTHER" id="PTHR11388">
    <property type="entry name" value="ORGANIC ANION TRANSPORTER"/>
    <property type="match status" value="1"/>
</dbReference>
<keyword evidence="7" id="KW-1015">Disulfide bond</keyword>